<name>A0A7W2ACG1_9GAMM</name>
<dbReference type="PANTHER" id="PTHR34351:SF1">
    <property type="entry name" value="SLR1927 PROTEIN"/>
    <property type="match status" value="1"/>
</dbReference>
<protein>
    <submittedName>
        <fullName evidence="2">DUF58 domain-containing protein</fullName>
    </submittedName>
</protein>
<feature type="transmembrane region" description="Helical" evidence="1">
    <location>
        <begin position="36"/>
        <end position="59"/>
    </location>
</feature>
<organism evidence="2 3">
    <name type="scientific">Marinobacterium marinum</name>
    <dbReference type="NCBI Taxonomy" id="2756129"/>
    <lineage>
        <taxon>Bacteria</taxon>
        <taxon>Pseudomonadati</taxon>
        <taxon>Pseudomonadota</taxon>
        <taxon>Gammaproteobacteria</taxon>
        <taxon>Oceanospirillales</taxon>
        <taxon>Oceanospirillaceae</taxon>
        <taxon>Marinobacterium</taxon>
    </lineage>
</organism>
<dbReference type="PANTHER" id="PTHR34351">
    <property type="entry name" value="SLR1927 PROTEIN-RELATED"/>
    <property type="match status" value="1"/>
</dbReference>
<keyword evidence="1" id="KW-0812">Transmembrane</keyword>
<reference evidence="2 3" key="1">
    <citation type="submission" date="2020-07" db="EMBL/GenBank/DDBJ databases">
        <title>Bacterium isolated from marien macroalgae.</title>
        <authorList>
            <person name="Zhu K."/>
            <person name="Lu D."/>
            <person name="Du Z."/>
        </authorList>
    </citation>
    <scope>NUCLEOTIDE SEQUENCE [LARGE SCALE GENOMIC DNA]</scope>
    <source>
        <strain evidence="2 3">3-1745</strain>
    </source>
</reference>
<evidence type="ECO:0000256" key="1">
    <source>
        <dbReference type="SAM" id="Phobius"/>
    </source>
</evidence>
<keyword evidence="3" id="KW-1185">Reference proteome</keyword>
<keyword evidence="1" id="KW-0472">Membrane</keyword>
<comment type="caution">
    <text evidence="2">The sequence shown here is derived from an EMBL/GenBank/DDBJ whole genome shotgun (WGS) entry which is preliminary data.</text>
</comment>
<proteinExistence type="predicted"/>
<dbReference type="Proteomes" id="UP000538931">
    <property type="component" value="Unassembled WGS sequence"/>
</dbReference>
<evidence type="ECO:0000313" key="2">
    <source>
        <dbReference type="EMBL" id="MBA4502063.1"/>
    </source>
</evidence>
<sequence>MSLASELYRSIQARVRRWTLARQTPARTQTLTQNRIFILPSRAGSVWLLLLLLMLVMAINYENNLVYALTFLLLGVFLSAMFHTYANLAGIEVKVLPSEPCFAGGQAAFELELQRHSSRQLEQLSLRLEHSELEQIVDLQQARQQVRLYSPARRRGWMSPGGVKLETTYPLGLFRAWSWLNLELKTLVYPEPLDTTLPEGAQGQAVSGEAHLSMRRGDDDFAGLERFQPGMSPRQVDWKSYARGRGLYAKHFAGHQDPDYWLDLDALGGETLERRLSRMTAWVQYLSTRDVRFGVRLGSFVLEPAEGEAHCTRALAALALYGLEGEA</sequence>
<evidence type="ECO:0000313" key="3">
    <source>
        <dbReference type="Proteomes" id="UP000538931"/>
    </source>
</evidence>
<dbReference type="AlphaFoldDB" id="A0A7W2ACG1"/>
<accession>A0A7W2ACG1</accession>
<keyword evidence="1" id="KW-1133">Transmembrane helix</keyword>
<gene>
    <name evidence="2" type="ORF">H1S06_06750</name>
</gene>
<feature type="transmembrane region" description="Helical" evidence="1">
    <location>
        <begin position="65"/>
        <end position="86"/>
    </location>
</feature>
<dbReference type="EMBL" id="JACEMT010000041">
    <property type="protein sequence ID" value="MBA4502063.1"/>
    <property type="molecule type" value="Genomic_DNA"/>
</dbReference>
<dbReference type="RefSeq" id="WP_181738497.1">
    <property type="nucleotide sequence ID" value="NZ_JACEMT010000041.1"/>
</dbReference>